<evidence type="ECO:0000313" key="9">
    <source>
        <dbReference type="Proteomes" id="UP000476332"/>
    </source>
</evidence>
<dbReference type="EMBL" id="JAAAMJ010000002">
    <property type="protein sequence ID" value="NDV86253.1"/>
    <property type="molecule type" value="Genomic_DNA"/>
</dbReference>
<feature type="transmembrane region" description="Helical" evidence="6">
    <location>
        <begin position="27"/>
        <end position="48"/>
    </location>
</feature>
<dbReference type="Gene3D" id="1.20.120.1220">
    <property type="match status" value="1"/>
</dbReference>
<feature type="domain" description="Prepilin type IV endopeptidase peptidase" evidence="7">
    <location>
        <begin position="8"/>
        <end position="112"/>
    </location>
</feature>
<dbReference type="PANTHER" id="PTHR36506">
    <property type="entry name" value="PREFLAGELLIN PEPTIDASE"/>
    <property type="match status" value="1"/>
</dbReference>
<keyword evidence="5 6" id="KW-0472">Membrane</keyword>
<dbReference type="Pfam" id="PF01478">
    <property type="entry name" value="Peptidase_A24"/>
    <property type="match status" value="1"/>
</dbReference>
<dbReference type="AlphaFoldDB" id="A0A6L9MEF3"/>
<comment type="caution">
    <text evidence="8">The sequence shown here is derived from an EMBL/GenBank/DDBJ whole genome shotgun (WGS) entry which is preliminary data.</text>
</comment>
<keyword evidence="9" id="KW-1185">Reference proteome</keyword>
<dbReference type="GO" id="GO:0005886">
    <property type="term" value="C:plasma membrane"/>
    <property type="evidence" value="ECO:0007669"/>
    <property type="project" value="UniProtKB-SubCell"/>
</dbReference>
<evidence type="ECO:0000256" key="6">
    <source>
        <dbReference type="SAM" id="Phobius"/>
    </source>
</evidence>
<feature type="transmembrane region" description="Helical" evidence="6">
    <location>
        <begin position="55"/>
        <end position="77"/>
    </location>
</feature>
<organism evidence="8 9">
    <name type="scientific">Aurantimonas aggregata</name>
    <dbReference type="NCBI Taxonomy" id="2047720"/>
    <lineage>
        <taxon>Bacteria</taxon>
        <taxon>Pseudomonadati</taxon>
        <taxon>Pseudomonadota</taxon>
        <taxon>Alphaproteobacteria</taxon>
        <taxon>Hyphomicrobiales</taxon>
        <taxon>Aurantimonadaceae</taxon>
        <taxon>Aurantimonas</taxon>
    </lineage>
</organism>
<name>A0A6L9MEF3_9HYPH</name>
<sequence>MLVALLILIFPFAMIYAAMSDLVSMTIANRVSVALVVAFPIAALLVGLPAGVIGAHFAVAFACLTVTFGMFAAGWMGGGDAKLLAATALWFGPTPALVEYMLFGAVFGGILTLAILLSRAMLAPVTGIVFVDRLLAPETGIPYGIALGAAGLAVFSGSVWMDHAVANLSMAAF</sequence>
<feature type="transmembrane region" description="Helical" evidence="6">
    <location>
        <begin position="97"/>
        <end position="120"/>
    </location>
</feature>
<evidence type="ECO:0000256" key="1">
    <source>
        <dbReference type="ARBA" id="ARBA00004651"/>
    </source>
</evidence>
<evidence type="ECO:0000256" key="3">
    <source>
        <dbReference type="ARBA" id="ARBA00022692"/>
    </source>
</evidence>
<dbReference type="Proteomes" id="UP000476332">
    <property type="component" value="Unassembled WGS sequence"/>
</dbReference>
<evidence type="ECO:0000256" key="4">
    <source>
        <dbReference type="ARBA" id="ARBA00022989"/>
    </source>
</evidence>
<protein>
    <submittedName>
        <fullName evidence="8">Peptidase</fullName>
    </submittedName>
</protein>
<keyword evidence="4 6" id="KW-1133">Transmembrane helix</keyword>
<dbReference type="InterPro" id="IPR052218">
    <property type="entry name" value="Preflagellin_Peptidase"/>
</dbReference>
<gene>
    <name evidence="8" type="ORF">GTW51_06005</name>
</gene>
<evidence type="ECO:0000256" key="2">
    <source>
        <dbReference type="ARBA" id="ARBA00022475"/>
    </source>
</evidence>
<dbReference type="PANTHER" id="PTHR36506:SF1">
    <property type="entry name" value="PREFLAGELLIN PEPTIDASE"/>
    <property type="match status" value="1"/>
</dbReference>
<reference evidence="8 9" key="1">
    <citation type="submission" date="2020-01" db="EMBL/GenBank/DDBJ databases">
        <title>Genomes of bacteria type strains.</title>
        <authorList>
            <person name="Chen J."/>
            <person name="Zhu S."/>
            <person name="Chen J."/>
        </authorList>
    </citation>
    <scope>NUCLEOTIDE SEQUENCE [LARGE SCALE GENOMIC DNA]</scope>
    <source>
        <strain evidence="8 9">KCTC 52919</strain>
    </source>
</reference>
<evidence type="ECO:0000256" key="5">
    <source>
        <dbReference type="ARBA" id="ARBA00023136"/>
    </source>
</evidence>
<dbReference type="InterPro" id="IPR000045">
    <property type="entry name" value="Prepilin_IV_endopep_pep"/>
</dbReference>
<keyword evidence="2" id="KW-1003">Cell membrane</keyword>
<keyword evidence="3 6" id="KW-0812">Transmembrane</keyword>
<proteinExistence type="predicted"/>
<dbReference type="GO" id="GO:0004190">
    <property type="term" value="F:aspartic-type endopeptidase activity"/>
    <property type="evidence" value="ECO:0007669"/>
    <property type="project" value="InterPro"/>
</dbReference>
<dbReference type="RefSeq" id="WP_163042980.1">
    <property type="nucleotide sequence ID" value="NZ_JAAAMJ010000002.1"/>
</dbReference>
<feature type="transmembrane region" description="Helical" evidence="6">
    <location>
        <begin position="141"/>
        <end position="161"/>
    </location>
</feature>
<evidence type="ECO:0000313" key="8">
    <source>
        <dbReference type="EMBL" id="NDV86253.1"/>
    </source>
</evidence>
<accession>A0A6L9MEF3</accession>
<comment type="subcellular location">
    <subcellularLocation>
        <location evidence="1">Cell membrane</location>
        <topology evidence="1">Multi-pass membrane protein</topology>
    </subcellularLocation>
</comment>
<evidence type="ECO:0000259" key="7">
    <source>
        <dbReference type="Pfam" id="PF01478"/>
    </source>
</evidence>